<dbReference type="EMBL" id="SLWO01000002">
    <property type="protein sequence ID" value="TCO28746.1"/>
    <property type="molecule type" value="Genomic_DNA"/>
</dbReference>
<reference evidence="2" key="4">
    <citation type="submission" date="2024-05" db="EMBL/GenBank/DDBJ databases">
        <authorList>
            <person name="Sun Q."/>
            <person name="Zhou Y."/>
        </authorList>
    </citation>
    <scope>NUCLEOTIDE SEQUENCE</scope>
    <source>
        <strain evidence="2">CGMCC 1.15644</strain>
    </source>
</reference>
<proteinExistence type="predicted"/>
<dbReference type="Proteomes" id="UP000622648">
    <property type="component" value="Unassembled WGS sequence"/>
</dbReference>
<sequence>MKKLIIKASFLLIAITAVVGCKKDLEEKFNNPEKVLDPSLTGLFTGMLNNDRVAAKYWNVRTFLTQMPGVYAQTSYIANGNTIYQQSDGYSQQYWDDFYSTGGNGSGVMAQYRTMETKYKTLSADDQASQKVIMQAAKVVLIEQAAKMVDLWGDIPYSAAGSLNVDNTIKNPKYDEQKALYTSFIADLNDLGKYFNTNTTTAAFSKSDILLKGNMNMWARYANSLRLRLLMRISKTDESTARTAILQMLNDESSFPLVGSGASALYNPGATDILLTPLTNSSSDLRDAFFEGSWYATDYALNSVMLPANDPRIPVIYDKYGRTVKINNKDVFVPNANYRAMPITFTTAEQESNFPDYAVLDSATFLFNQKLPGIIITASEVNFIKAEAFERWGSTTDAKTAYDNALRQSVTFYHYLNNLNQGGGFKNVTAPTDSVVTAWVDASTATYTGSSAAKLTLIYNQKWLHYGVLQSTEAWSEYRRTGFPVLTFPSTGKLSGFDTPPTRLIYPAKEKTLNSENYQAVASKDTRKTKIFWMP</sequence>
<organism evidence="3 4">
    <name type="scientific">Pedobacter psychrotolerans</name>
    <dbReference type="NCBI Taxonomy" id="1843235"/>
    <lineage>
        <taxon>Bacteria</taxon>
        <taxon>Pseudomonadati</taxon>
        <taxon>Bacteroidota</taxon>
        <taxon>Sphingobacteriia</taxon>
        <taxon>Sphingobacteriales</taxon>
        <taxon>Sphingobacteriaceae</taxon>
        <taxon>Pedobacter</taxon>
    </lineage>
</organism>
<dbReference type="EMBL" id="BMJO01000003">
    <property type="protein sequence ID" value="GGE51436.1"/>
    <property type="molecule type" value="Genomic_DNA"/>
</dbReference>
<evidence type="ECO:0000313" key="4">
    <source>
        <dbReference type="Proteomes" id="UP000295684"/>
    </source>
</evidence>
<comment type="caution">
    <text evidence="3">The sequence shown here is derived from an EMBL/GenBank/DDBJ whole genome shotgun (WGS) entry which is preliminary data.</text>
</comment>
<dbReference type="OrthoDB" id="9766256at2"/>
<evidence type="ECO:0000313" key="3">
    <source>
        <dbReference type="EMBL" id="TCO28746.1"/>
    </source>
</evidence>
<keyword evidence="5" id="KW-1185">Reference proteome</keyword>
<reference evidence="3 4" key="3">
    <citation type="submission" date="2019-03" db="EMBL/GenBank/DDBJ databases">
        <title>Genomic Encyclopedia of Type Strains, Phase IV (KMG-IV): sequencing the most valuable type-strain genomes for metagenomic binning, comparative biology and taxonomic classification.</title>
        <authorList>
            <person name="Goeker M."/>
        </authorList>
    </citation>
    <scope>NUCLEOTIDE SEQUENCE [LARGE SCALE GENOMIC DNA]</scope>
    <source>
        <strain evidence="3 4">DSM 103236</strain>
    </source>
</reference>
<protein>
    <submittedName>
        <fullName evidence="3">SusD-like starch-binding protein associating with outer membrane</fullName>
    </submittedName>
</protein>
<reference evidence="2" key="1">
    <citation type="journal article" date="2014" name="Int. J. Syst. Evol. Microbiol.">
        <title>Complete genome of a new Firmicutes species belonging to the dominant human colonic microbiota ('Ruminococcus bicirculans') reveals two chromosomes and a selective capacity to utilize plant glucans.</title>
        <authorList>
            <consortium name="NISC Comparative Sequencing Program"/>
            <person name="Wegmann U."/>
            <person name="Louis P."/>
            <person name="Goesmann A."/>
            <person name="Henrissat B."/>
            <person name="Duncan S.H."/>
            <person name="Flint H.J."/>
        </authorList>
    </citation>
    <scope>NUCLEOTIDE SEQUENCE</scope>
    <source>
        <strain evidence="2">CGMCC 1.15644</strain>
    </source>
</reference>
<dbReference type="SUPFAM" id="SSF48452">
    <property type="entry name" value="TPR-like"/>
    <property type="match status" value="1"/>
</dbReference>
<dbReference type="RefSeq" id="WP_132529729.1">
    <property type="nucleotide sequence ID" value="NZ_BMJO01000003.1"/>
</dbReference>
<dbReference type="Proteomes" id="UP000295684">
    <property type="component" value="Unassembled WGS sequence"/>
</dbReference>
<accession>A0A4R2HJ13</accession>
<dbReference type="PROSITE" id="PS51257">
    <property type="entry name" value="PROKAR_LIPOPROTEIN"/>
    <property type="match status" value="1"/>
</dbReference>
<dbReference type="InterPro" id="IPR041662">
    <property type="entry name" value="SusD-like_2"/>
</dbReference>
<dbReference type="Pfam" id="PF12771">
    <property type="entry name" value="SusD-like_2"/>
    <property type="match status" value="1"/>
</dbReference>
<evidence type="ECO:0000313" key="2">
    <source>
        <dbReference type="EMBL" id="GGE51436.1"/>
    </source>
</evidence>
<feature type="signal peptide" evidence="1">
    <location>
        <begin position="1"/>
        <end position="19"/>
    </location>
</feature>
<feature type="chain" id="PRO_5020269505" evidence="1">
    <location>
        <begin position="20"/>
        <end position="535"/>
    </location>
</feature>
<keyword evidence="1" id="KW-0732">Signal</keyword>
<dbReference type="AlphaFoldDB" id="A0A4R2HJ13"/>
<reference evidence="5" key="2">
    <citation type="journal article" date="2019" name="Int. J. Syst. Evol. Microbiol.">
        <title>The Global Catalogue of Microorganisms (GCM) 10K type strain sequencing project: providing services to taxonomists for standard genome sequencing and annotation.</title>
        <authorList>
            <consortium name="The Broad Institute Genomics Platform"/>
            <consortium name="The Broad Institute Genome Sequencing Center for Infectious Disease"/>
            <person name="Wu L."/>
            <person name="Ma J."/>
        </authorList>
    </citation>
    <scope>NUCLEOTIDE SEQUENCE [LARGE SCALE GENOMIC DNA]</scope>
    <source>
        <strain evidence="5">CGMCC 1.15644</strain>
    </source>
</reference>
<evidence type="ECO:0000256" key="1">
    <source>
        <dbReference type="SAM" id="SignalP"/>
    </source>
</evidence>
<evidence type="ECO:0000313" key="5">
    <source>
        <dbReference type="Proteomes" id="UP000622648"/>
    </source>
</evidence>
<dbReference type="InterPro" id="IPR011990">
    <property type="entry name" value="TPR-like_helical_dom_sf"/>
</dbReference>
<name>A0A4R2HJ13_9SPHI</name>
<dbReference type="Gene3D" id="1.25.40.390">
    <property type="match status" value="1"/>
</dbReference>
<gene>
    <name evidence="3" type="ORF">EV200_102163</name>
    <name evidence="2" type="ORF">GCM10011413_17180</name>
</gene>